<dbReference type="Gene3D" id="3.60.10.10">
    <property type="entry name" value="Endonuclease/exonuclease/phosphatase"/>
    <property type="match status" value="1"/>
</dbReference>
<gene>
    <name evidence="3" type="ORF">Tsubulata_046508</name>
</gene>
<dbReference type="Gene3D" id="4.10.60.20">
    <property type="match status" value="1"/>
</dbReference>
<accession>A0A9Q0F918</accession>
<reference evidence="3" key="1">
    <citation type="submission" date="2022-02" db="EMBL/GenBank/DDBJ databases">
        <authorList>
            <person name="Henning P.M."/>
            <person name="McCubbin A.G."/>
            <person name="Shore J.S."/>
        </authorList>
    </citation>
    <scope>NUCLEOTIDE SEQUENCE</scope>
    <source>
        <strain evidence="3">F60SS</strain>
        <tissue evidence="3">Leaves</tissue>
    </source>
</reference>
<evidence type="ECO:0000256" key="1">
    <source>
        <dbReference type="SAM" id="MobiDB-lite"/>
    </source>
</evidence>
<keyword evidence="4" id="KW-1185">Reference proteome</keyword>
<dbReference type="SUPFAM" id="SSF56219">
    <property type="entry name" value="DNase I-like"/>
    <property type="match status" value="1"/>
</dbReference>
<proteinExistence type="predicted"/>
<organism evidence="3 4">
    <name type="scientific">Turnera subulata</name>
    <dbReference type="NCBI Taxonomy" id="218843"/>
    <lineage>
        <taxon>Eukaryota</taxon>
        <taxon>Viridiplantae</taxon>
        <taxon>Streptophyta</taxon>
        <taxon>Embryophyta</taxon>
        <taxon>Tracheophyta</taxon>
        <taxon>Spermatophyta</taxon>
        <taxon>Magnoliopsida</taxon>
        <taxon>eudicotyledons</taxon>
        <taxon>Gunneridae</taxon>
        <taxon>Pentapetalae</taxon>
        <taxon>rosids</taxon>
        <taxon>fabids</taxon>
        <taxon>Malpighiales</taxon>
        <taxon>Passifloraceae</taxon>
        <taxon>Turnera</taxon>
    </lineage>
</organism>
<dbReference type="Proteomes" id="UP001141552">
    <property type="component" value="Unassembled WGS sequence"/>
</dbReference>
<dbReference type="PANTHER" id="PTHR12121">
    <property type="entry name" value="CARBON CATABOLITE REPRESSOR PROTEIN 4"/>
    <property type="match status" value="1"/>
</dbReference>
<comment type="caution">
    <text evidence="3">The sequence shown here is derived from an EMBL/GenBank/DDBJ whole genome shotgun (WGS) entry which is preliminary data.</text>
</comment>
<reference evidence="3" key="2">
    <citation type="journal article" date="2023" name="Plants (Basel)">
        <title>Annotation of the Turnera subulata (Passifloraceae) Draft Genome Reveals the S-Locus Evolved after the Divergence of Turneroideae from Passifloroideae in a Stepwise Manner.</title>
        <authorList>
            <person name="Henning P.M."/>
            <person name="Roalson E.H."/>
            <person name="Mir W."/>
            <person name="McCubbin A.G."/>
            <person name="Shore J.S."/>
        </authorList>
    </citation>
    <scope>NUCLEOTIDE SEQUENCE</scope>
    <source>
        <strain evidence="3">F60SS</strain>
    </source>
</reference>
<dbReference type="EMBL" id="JAKUCV010006516">
    <property type="protein sequence ID" value="KAJ4827007.1"/>
    <property type="molecule type" value="Genomic_DNA"/>
</dbReference>
<evidence type="ECO:0000259" key="2">
    <source>
        <dbReference type="Pfam" id="PF03372"/>
    </source>
</evidence>
<evidence type="ECO:0000313" key="4">
    <source>
        <dbReference type="Proteomes" id="UP001141552"/>
    </source>
</evidence>
<dbReference type="AlphaFoldDB" id="A0A9Q0F918"/>
<protein>
    <recommendedName>
        <fullName evidence="2">Endonuclease/exonuclease/phosphatase domain-containing protein</fullName>
    </recommendedName>
</protein>
<feature type="compositionally biased region" description="Basic and acidic residues" evidence="1">
    <location>
        <begin position="24"/>
        <end position="33"/>
    </location>
</feature>
<dbReference type="InterPro" id="IPR036691">
    <property type="entry name" value="Endo/exonu/phosph_ase_sf"/>
</dbReference>
<dbReference type="GO" id="GO:0000175">
    <property type="term" value="F:3'-5'-RNA exonuclease activity"/>
    <property type="evidence" value="ECO:0007669"/>
    <property type="project" value="TreeGrafter"/>
</dbReference>
<name>A0A9Q0F918_9ROSI</name>
<dbReference type="Pfam" id="PF03372">
    <property type="entry name" value="Exo_endo_phos"/>
    <property type="match status" value="1"/>
</dbReference>
<feature type="region of interest" description="Disordered" evidence="1">
    <location>
        <begin position="1"/>
        <end position="41"/>
    </location>
</feature>
<dbReference type="OrthoDB" id="428734at2759"/>
<dbReference type="PANTHER" id="PTHR12121:SF74">
    <property type="entry name" value="CARBON CATABOLITE REPRESSOR PROTEIN 4 HOMOLOG 5"/>
    <property type="match status" value="1"/>
</dbReference>
<sequence>MKHNTGVQPLPGHSRAAAKPRRAQQFDDKNEEHHHHHRMQRKFVSQTKVQTLTLKANISRHNFSSSSSNYKAIQKKKKHSYRRRDIGYPLESNRKWTFSSRDTSNYKDKIVFVSYNILGVDNAAKHPDLYTRVPPECLDWDRRKQLICEEVNRYNAGILCFQEVDRFKDLDGILKKDGFRGVYKARTGEACDGCAVFWKEKVFTLLHEESIEFQSFGLRNNVAQLCVLKKNENQTELDLHNQGAKSLPTQSRSLVVGNIHVLFNPNRGDIKLGQVRLFLEKAHKLSHEWGDIPVLLGGDLNSIPNSALYQFLASSELDFLLHDRRNISGQCTDFRSRSLNLIRHKWSDEEIRLATGSGGVTQLQHNLNLCSAYLGVPVSFLKFIVCLGFPCYATREMINSQSSHNCSPIKWSPDYSLISSRGCPLDFYLCICVLVKEGKLRFPSSHIDSTQVSHKCPFFICHITFLQGTRRSRDNVGEPLATSYHSRFMGTVDYIWHTRELIPVRVLETLPPAVLRRSAGLPDERWGSDHLALVCELAFTDDHIRS</sequence>
<feature type="domain" description="Endonuclease/exonuclease/phosphatase" evidence="2">
    <location>
        <begin position="114"/>
        <end position="530"/>
    </location>
</feature>
<dbReference type="InterPro" id="IPR050410">
    <property type="entry name" value="CCR4/nocturin_mRNA_transcr"/>
</dbReference>
<evidence type="ECO:0000313" key="3">
    <source>
        <dbReference type="EMBL" id="KAJ4827007.1"/>
    </source>
</evidence>
<dbReference type="InterPro" id="IPR005135">
    <property type="entry name" value="Endo/exonuclease/phosphatase"/>
</dbReference>